<feature type="non-terminal residue" evidence="2">
    <location>
        <position position="164"/>
    </location>
</feature>
<evidence type="ECO:0000313" key="2">
    <source>
        <dbReference type="EMBL" id="CEK82700.1"/>
    </source>
</evidence>
<organism evidence="2">
    <name type="scientific">Arion vulgaris</name>
    <dbReference type="NCBI Taxonomy" id="1028688"/>
    <lineage>
        <taxon>Eukaryota</taxon>
        <taxon>Metazoa</taxon>
        <taxon>Spiralia</taxon>
        <taxon>Lophotrochozoa</taxon>
        <taxon>Mollusca</taxon>
        <taxon>Gastropoda</taxon>
        <taxon>Heterobranchia</taxon>
        <taxon>Euthyneura</taxon>
        <taxon>Panpulmonata</taxon>
        <taxon>Eupulmonata</taxon>
        <taxon>Stylommatophora</taxon>
        <taxon>Helicina</taxon>
        <taxon>Arionoidea</taxon>
        <taxon>Arionidae</taxon>
        <taxon>Arion</taxon>
    </lineage>
</organism>
<sequence>MVVTLLVTSLLVAVNQRKLYMKWLCDLVSTVSAIGLYNNPYNLPERTNARTNHSAKLPPIEQLEQQQQADSNAILLIIHIYLCVSNCSKHLTGAVIILYRDIQLQSCSHTPLLSYCFNHAGTQLQYYICNLAVTVTQLLSCSLKNTATVLQLHTSAVTYIYSPT</sequence>
<protein>
    <submittedName>
        <fullName evidence="2">Uncharacterized protein</fullName>
    </submittedName>
</protein>
<dbReference type="EMBL" id="HACG01035838">
    <property type="protein sequence ID" value="CEK82703.1"/>
    <property type="molecule type" value="Transcribed_RNA"/>
</dbReference>
<evidence type="ECO:0000256" key="1">
    <source>
        <dbReference type="SAM" id="SignalP"/>
    </source>
</evidence>
<evidence type="ECO:0000313" key="4">
    <source>
        <dbReference type="EMBL" id="CEK82704.1"/>
    </source>
</evidence>
<gene>
    <name evidence="2" type="primary">ORF133018</name>
    <name evidence="3" type="synonym">ORF133032</name>
    <name evidence="4" type="synonym">ORF133037</name>
</gene>
<dbReference type="AlphaFoldDB" id="A0A0B7AS08"/>
<feature type="signal peptide" evidence="1">
    <location>
        <begin position="1"/>
        <end position="16"/>
    </location>
</feature>
<keyword evidence="1" id="KW-0732">Signal</keyword>
<reference evidence="2" key="1">
    <citation type="submission" date="2014-12" db="EMBL/GenBank/DDBJ databases">
        <title>Insight into the proteome of Arion vulgaris.</title>
        <authorList>
            <person name="Aradska J."/>
            <person name="Bulat T."/>
            <person name="Smidak R."/>
            <person name="Sarate P."/>
            <person name="Gangsoo J."/>
            <person name="Sialana F."/>
            <person name="Bilban M."/>
            <person name="Lubec G."/>
        </authorList>
    </citation>
    <scope>NUCLEOTIDE SEQUENCE</scope>
    <source>
        <tissue evidence="2">Skin</tissue>
    </source>
</reference>
<proteinExistence type="predicted"/>
<evidence type="ECO:0000313" key="3">
    <source>
        <dbReference type="EMBL" id="CEK82703.1"/>
    </source>
</evidence>
<feature type="chain" id="PRO_5007391491" evidence="1">
    <location>
        <begin position="17"/>
        <end position="164"/>
    </location>
</feature>
<dbReference type="EMBL" id="HACG01035835">
    <property type="protein sequence ID" value="CEK82700.1"/>
    <property type="molecule type" value="Transcribed_RNA"/>
</dbReference>
<dbReference type="EMBL" id="HACG01035839">
    <property type="protein sequence ID" value="CEK82704.1"/>
    <property type="molecule type" value="Transcribed_RNA"/>
</dbReference>
<accession>A0A0B7AS08</accession>
<name>A0A0B7AS08_9EUPU</name>